<evidence type="ECO:0000256" key="1">
    <source>
        <dbReference type="SAM" id="MobiDB-lite"/>
    </source>
</evidence>
<organism evidence="4 5">
    <name type="scientific">Plasmodium inui San Antonio 1</name>
    <dbReference type="NCBI Taxonomy" id="1237626"/>
    <lineage>
        <taxon>Eukaryota</taxon>
        <taxon>Sar</taxon>
        <taxon>Alveolata</taxon>
        <taxon>Apicomplexa</taxon>
        <taxon>Aconoidasida</taxon>
        <taxon>Haemosporida</taxon>
        <taxon>Plasmodiidae</taxon>
        <taxon>Plasmodium</taxon>
        <taxon>Plasmodium (Plasmodium)</taxon>
    </lineage>
</organism>
<feature type="compositionally biased region" description="Polar residues" evidence="1">
    <location>
        <begin position="210"/>
        <end position="220"/>
    </location>
</feature>
<proteinExistence type="predicted"/>
<feature type="domain" description="Merozoite surface protein C-terminal" evidence="3">
    <location>
        <begin position="256"/>
        <end position="392"/>
    </location>
</feature>
<sequence>MKTKVLFFLPSILLLPRSVWSETKGPSDPPKSGKPNANTLHLLRGKLEYPNKINEENAVSPDFKKNVEVPKKKLEELKGKAEKDKQNEAGTTAKGEEASQNVSQDGLQEQTPSDSKDGKAEEKKTEVKNVIFMKKEKAVNEEVGNKQTAIITEKKNLPIEESQEKNGIQAQESIEVEELPEVIVDKTDDSAEGETLSESEKEAKPSAESTPNEPNVNTTHIPADTHTYPSGEGPSAPKKIQFPSIDENANRRAARIKHMNRFLNGFLTSRSKNKNEIYFHPYYGPYFNHPAYYNYDPYYNYSQWYNPFLRQTKDYEVNKNLLGACFIKGEGAHPNVPCIFDIFKKVLDDERFRNGFRTFMYALYEFAKKNDVLSEEAKKKEFMRFFFDSAFQLLNRMLHH</sequence>
<feature type="compositionally biased region" description="Basic and acidic residues" evidence="1">
    <location>
        <begin position="45"/>
        <end position="55"/>
    </location>
</feature>
<evidence type="ECO:0000256" key="2">
    <source>
        <dbReference type="SAM" id="SignalP"/>
    </source>
</evidence>
<protein>
    <recommendedName>
        <fullName evidence="3">Merozoite surface protein C-terminal domain-containing protein</fullName>
    </recommendedName>
</protein>
<feature type="compositionally biased region" description="Basic and acidic residues" evidence="1">
    <location>
        <begin position="62"/>
        <end position="87"/>
    </location>
</feature>
<gene>
    <name evidence="4" type="ORF">C922_01844</name>
</gene>
<feature type="compositionally biased region" description="Basic and acidic residues" evidence="1">
    <location>
        <begin position="152"/>
        <end position="164"/>
    </location>
</feature>
<dbReference type="VEuPathDB" id="PlasmoDB:C922_01844"/>
<feature type="compositionally biased region" description="Polar residues" evidence="1">
    <location>
        <begin position="98"/>
        <end position="113"/>
    </location>
</feature>
<dbReference type="RefSeq" id="XP_008815669.1">
    <property type="nucleotide sequence ID" value="XM_008817447.1"/>
</dbReference>
<name>W7AF55_9APIC</name>
<dbReference type="InterPro" id="IPR024781">
    <property type="entry name" value="MSP_C"/>
</dbReference>
<feature type="signal peptide" evidence="2">
    <location>
        <begin position="1"/>
        <end position="21"/>
    </location>
</feature>
<dbReference type="AlphaFoldDB" id="W7AF55"/>
<evidence type="ECO:0000259" key="3">
    <source>
        <dbReference type="Pfam" id="PF12948"/>
    </source>
</evidence>
<feature type="compositionally biased region" description="Basic and acidic residues" evidence="1">
    <location>
        <begin position="114"/>
        <end position="144"/>
    </location>
</feature>
<keyword evidence="5" id="KW-1185">Reference proteome</keyword>
<feature type="chain" id="PRO_5004890503" description="Merozoite surface protein C-terminal domain-containing protein" evidence="2">
    <location>
        <begin position="22"/>
        <end position="400"/>
    </location>
</feature>
<dbReference type="OrthoDB" id="387464at2759"/>
<dbReference type="Pfam" id="PF12948">
    <property type="entry name" value="MSP7_C"/>
    <property type="match status" value="1"/>
</dbReference>
<accession>W7AF55</accession>
<dbReference type="EMBL" id="KI965465">
    <property type="protein sequence ID" value="EUD67659.1"/>
    <property type="molecule type" value="Genomic_DNA"/>
</dbReference>
<evidence type="ECO:0000313" key="4">
    <source>
        <dbReference type="EMBL" id="EUD67659.1"/>
    </source>
</evidence>
<reference evidence="4 5" key="1">
    <citation type="submission" date="2013-02" db="EMBL/GenBank/DDBJ databases">
        <title>The Genome Sequence of Plasmodium inui San Antonio 1.</title>
        <authorList>
            <consortium name="The Broad Institute Genome Sequencing Platform"/>
            <consortium name="The Broad Institute Genome Sequencing Center for Infectious Disease"/>
            <person name="Neafsey D."/>
            <person name="Cheeseman I."/>
            <person name="Volkman S."/>
            <person name="Adams J."/>
            <person name="Walker B."/>
            <person name="Young S.K."/>
            <person name="Zeng Q."/>
            <person name="Gargeya S."/>
            <person name="Fitzgerald M."/>
            <person name="Haas B."/>
            <person name="Abouelleil A."/>
            <person name="Alvarado L."/>
            <person name="Arachchi H.M."/>
            <person name="Berlin A.M."/>
            <person name="Chapman S.B."/>
            <person name="Dewar J."/>
            <person name="Goldberg J."/>
            <person name="Griggs A."/>
            <person name="Gujja S."/>
            <person name="Hansen M."/>
            <person name="Howarth C."/>
            <person name="Imamovic A."/>
            <person name="Larimer J."/>
            <person name="McCowan C."/>
            <person name="Murphy C."/>
            <person name="Neiman D."/>
            <person name="Pearson M."/>
            <person name="Priest M."/>
            <person name="Roberts A."/>
            <person name="Saif S."/>
            <person name="Shea T."/>
            <person name="Sisk P."/>
            <person name="Sykes S."/>
            <person name="Wortman J."/>
            <person name="Nusbaum C."/>
            <person name="Birren B."/>
        </authorList>
    </citation>
    <scope>NUCLEOTIDE SEQUENCE [LARGE SCALE GENOMIC DNA]</scope>
    <source>
        <strain evidence="4 5">San Antonio 1</strain>
    </source>
</reference>
<dbReference type="Proteomes" id="UP000030640">
    <property type="component" value="Unassembled WGS sequence"/>
</dbReference>
<evidence type="ECO:0000313" key="5">
    <source>
        <dbReference type="Proteomes" id="UP000030640"/>
    </source>
</evidence>
<keyword evidence="2" id="KW-0732">Signal</keyword>
<dbReference type="GeneID" id="20037118"/>
<feature type="region of interest" description="Disordered" evidence="1">
    <location>
        <begin position="20"/>
        <end position="241"/>
    </location>
</feature>